<dbReference type="Proteomes" id="UP001311232">
    <property type="component" value="Unassembled WGS sequence"/>
</dbReference>
<sequence>ATTTPLLFRLNTVKNSTSHVNRVSSSAAAVSRAKNNGKVGYQTERPGSADSGRCIQSVWASVY</sequence>
<gene>
    <name evidence="1" type="ORF">CRENBAI_013268</name>
</gene>
<protein>
    <submittedName>
        <fullName evidence="1">Uncharacterized protein</fullName>
    </submittedName>
</protein>
<dbReference type="AlphaFoldDB" id="A0AAV9SL33"/>
<name>A0AAV9SL33_9TELE</name>
<organism evidence="1 2">
    <name type="scientific">Crenichthys baileyi</name>
    <name type="common">White River springfish</name>
    <dbReference type="NCBI Taxonomy" id="28760"/>
    <lineage>
        <taxon>Eukaryota</taxon>
        <taxon>Metazoa</taxon>
        <taxon>Chordata</taxon>
        <taxon>Craniata</taxon>
        <taxon>Vertebrata</taxon>
        <taxon>Euteleostomi</taxon>
        <taxon>Actinopterygii</taxon>
        <taxon>Neopterygii</taxon>
        <taxon>Teleostei</taxon>
        <taxon>Neoteleostei</taxon>
        <taxon>Acanthomorphata</taxon>
        <taxon>Ovalentaria</taxon>
        <taxon>Atherinomorphae</taxon>
        <taxon>Cyprinodontiformes</taxon>
        <taxon>Goodeidae</taxon>
        <taxon>Crenichthys</taxon>
    </lineage>
</organism>
<feature type="non-terminal residue" evidence="1">
    <location>
        <position position="1"/>
    </location>
</feature>
<dbReference type="EMBL" id="JAHHUM010000257">
    <property type="protein sequence ID" value="KAK5621987.1"/>
    <property type="molecule type" value="Genomic_DNA"/>
</dbReference>
<comment type="caution">
    <text evidence="1">The sequence shown here is derived from an EMBL/GenBank/DDBJ whole genome shotgun (WGS) entry which is preliminary data.</text>
</comment>
<evidence type="ECO:0000313" key="2">
    <source>
        <dbReference type="Proteomes" id="UP001311232"/>
    </source>
</evidence>
<reference evidence="1 2" key="1">
    <citation type="submission" date="2021-06" db="EMBL/GenBank/DDBJ databases">
        <authorList>
            <person name="Palmer J.M."/>
        </authorList>
    </citation>
    <scope>NUCLEOTIDE SEQUENCE [LARGE SCALE GENOMIC DNA]</scope>
    <source>
        <strain evidence="1 2">MEX-2019</strain>
        <tissue evidence="1">Muscle</tissue>
    </source>
</reference>
<evidence type="ECO:0000313" key="1">
    <source>
        <dbReference type="EMBL" id="KAK5621987.1"/>
    </source>
</evidence>
<keyword evidence="2" id="KW-1185">Reference proteome</keyword>
<accession>A0AAV9SL33</accession>
<proteinExistence type="predicted"/>